<feature type="domain" description="Reverse transcriptase Ty1/copia-type" evidence="2">
    <location>
        <begin position="104"/>
        <end position="168"/>
    </location>
</feature>
<dbReference type="Pfam" id="PF07727">
    <property type="entry name" value="RVT_2"/>
    <property type="match status" value="1"/>
</dbReference>
<feature type="region of interest" description="Disordered" evidence="1">
    <location>
        <begin position="1"/>
        <end position="71"/>
    </location>
</feature>
<feature type="compositionally biased region" description="Polar residues" evidence="1">
    <location>
        <begin position="8"/>
        <end position="18"/>
    </location>
</feature>
<dbReference type="AlphaFoldDB" id="A0AAE1X1C5"/>
<feature type="compositionally biased region" description="Low complexity" evidence="1">
    <location>
        <begin position="48"/>
        <end position="69"/>
    </location>
</feature>
<protein>
    <recommendedName>
        <fullName evidence="2">Reverse transcriptase Ty1/copia-type domain-containing protein</fullName>
    </recommendedName>
</protein>
<dbReference type="EMBL" id="JACGWL010000004">
    <property type="protein sequence ID" value="KAK4403537.1"/>
    <property type="molecule type" value="Genomic_DNA"/>
</dbReference>
<reference evidence="3" key="2">
    <citation type="journal article" date="2024" name="Plant">
        <title>Genomic evolution and insights into agronomic trait innovations of Sesamum species.</title>
        <authorList>
            <person name="Miao H."/>
            <person name="Wang L."/>
            <person name="Qu L."/>
            <person name="Liu H."/>
            <person name="Sun Y."/>
            <person name="Le M."/>
            <person name="Wang Q."/>
            <person name="Wei S."/>
            <person name="Zheng Y."/>
            <person name="Lin W."/>
            <person name="Duan Y."/>
            <person name="Cao H."/>
            <person name="Xiong S."/>
            <person name="Wang X."/>
            <person name="Wei L."/>
            <person name="Li C."/>
            <person name="Ma Q."/>
            <person name="Ju M."/>
            <person name="Zhao R."/>
            <person name="Li G."/>
            <person name="Mu C."/>
            <person name="Tian Q."/>
            <person name="Mei H."/>
            <person name="Zhang T."/>
            <person name="Gao T."/>
            <person name="Zhang H."/>
        </authorList>
    </citation>
    <scope>NUCLEOTIDE SEQUENCE</scope>
    <source>
        <strain evidence="3">K16</strain>
    </source>
</reference>
<accession>A0AAE1X1C5</accession>
<reference evidence="3" key="1">
    <citation type="submission" date="2020-06" db="EMBL/GenBank/DDBJ databases">
        <authorList>
            <person name="Li T."/>
            <person name="Hu X."/>
            <person name="Zhang T."/>
            <person name="Song X."/>
            <person name="Zhang H."/>
            <person name="Dai N."/>
            <person name="Sheng W."/>
            <person name="Hou X."/>
            <person name="Wei L."/>
        </authorList>
    </citation>
    <scope>NUCLEOTIDE SEQUENCE</scope>
    <source>
        <strain evidence="3">K16</strain>
        <tissue evidence="3">Leaf</tissue>
    </source>
</reference>
<organism evidence="3 4">
    <name type="scientific">Sesamum angolense</name>
    <dbReference type="NCBI Taxonomy" id="2727404"/>
    <lineage>
        <taxon>Eukaryota</taxon>
        <taxon>Viridiplantae</taxon>
        <taxon>Streptophyta</taxon>
        <taxon>Embryophyta</taxon>
        <taxon>Tracheophyta</taxon>
        <taxon>Spermatophyta</taxon>
        <taxon>Magnoliopsida</taxon>
        <taxon>eudicotyledons</taxon>
        <taxon>Gunneridae</taxon>
        <taxon>Pentapetalae</taxon>
        <taxon>asterids</taxon>
        <taxon>lamiids</taxon>
        <taxon>Lamiales</taxon>
        <taxon>Pedaliaceae</taxon>
        <taxon>Sesamum</taxon>
    </lineage>
</organism>
<gene>
    <name evidence="3" type="ORF">Sango_0722300</name>
</gene>
<proteinExistence type="predicted"/>
<dbReference type="Proteomes" id="UP001289374">
    <property type="component" value="Unassembled WGS sequence"/>
</dbReference>
<name>A0AAE1X1C5_9LAMI</name>
<evidence type="ECO:0000259" key="2">
    <source>
        <dbReference type="Pfam" id="PF07727"/>
    </source>
</evidence>
<sequence length="271" mass="30670">MFDEKSTWKGNELQTNEAIIQEDDELMNQQTTGGNETKDDGNLYPCTPDSSPNSLSSQSAISSSSSTPPRKWRSLTEIYEQTEICQLVQIANRVRLKKLSNLCTQPKGYELKGEEMKVYKLRKALYGLKQAPRAWYERIGTHFNKNGSRKSTSEATLNVKTKGADEIMCTSSPRPLQLIVTLSLFDVEHLRFSPKIRHILLPSHRWIRTWKKKPSPSLLTSIVRITQSPLPPFVKGLASHILLVRFQENPWSQLEALKATTATLGSLEDKA</sequence>
<evidence type="ECO:0000313" key="4">
    <source>
        <dbReference type="Proteomes" id="UP001289374"/>
    </source>
</evidence>
<dbReference type="InterPro" id="IPR013103">
    <property type="entry name" value="RVT_2"/>
</dbReference>
<evidence type="ECO:0000313" key="3">
    <source>
        <dbReference type="EMBL" id="KAK4403537.1"/>
    </source>
</evidence>
<comment type="caution">
    <text evidence="3">The sequence shown here is derived from an EMBL/GenBank/DDBJ whole genome shotgun (WGS) entry which is preliminary data.</text>
</comment>
<keyword evidence="4" id="KW-1185">Reference proteome</keyword>
<evidence type="ECO:0000256" key="1">
    <source>
        <dbReference type="SAM" id="MobiDB-lite"/>
    </source>
</evidence>